<evidence type="ECO:0000256" key="2">
    <source>
        <dbReference type="SAM" id="Phobius"/>
    </source>
</evidence>
<feature type="transmembrane region" description="Helical" evidence="2">
    <location>
        <begin position="148"/>
        <end position="170"/>
    </location>
</feature>
<dbReference type="EMBL" id="BSUM01000001">
    <property type="protein sequence ID" value="GMA32657.1"/>
    <property type="molecule type" value="Genomic_DNA"/>
</dbReference>
<feature type="transmembrane region" description="Helical" evidence="2">
    <location>
        <begin position="69"/>
        <end position="91"/>
    </location>
</feature>
<keyword evidence="2" id="KW-0472">Membrane</keyword>
<dbReference type="AlphaFoldDB" id="A0AA37XG33"/>
<evidence type="ECO:0000313" key="3">
    <source>
        <dbReference type="EMBL" id="GMA32657.1"/>
    </source>
</evidence>
<feature type="compositionally biased region" description="Low complexity" evidence="1">
    <location>
        <begin position="248"/>
        <end position="266"/>
    </location>
</feature>
<gene>
    <name evidence="3" type="ORF">GCM10025875_26490</name>
</gene>
<feature type="transmembrane region" description="Helical" evidence="2">
    <location>
        <begin position="190"/>
        <end position="215"/>
    </location>
</feature>
<keyword evidence="2" id="KW-1133">Transmembrane helix</keyword>
<keyword evidence="4" id="KW-1185">Reference proteome</keyword>
<reference evidence="3" key="1">
    <citation type="journal article" date="2014" name="Int. J. Syst. Evol. Microbiol.">
        <title>Complete genome sequence of Corynebacterium casei LMG S-19264T (=DSM 44701T), isolated from a smear-ripened cheese.</title>
        <authorList>
            <consortium name="US DOE Joint Genome Institute (JGI-PGF)"/>
            <person name="Walter F."/>
            <person name="Albersmeier A."/>
            <person name="Kalinowski J."/>
            <person name="Ruckert C."/>
        </authorList>
    </citation>
    <scope>NUCLEOTIDE SEQUENCE</scope>
    <source>
        <strain evidence="3">NBRC 112290</strain>
    </source>
</reference>
<feature type="transmembrane region" description="Helical" evidence="2">
    <location>
        <begin position="42"/>
        <end position="62"/>
    </location>
</feature>
<protein>
    <submittedName>
        <fullName evidence="3">Uncharacterized protein</fullName>
    </submittedName>
</protein>
<reference evidence="3" key="2">
    <citation type="submission" date="2023-02" db="EMBL/GenBank/DDBJ databases">
        <authorList>
            <person name="Sun Q."/>
            <person name="Mori K."/>
        </authorList>
    </citation>
    <scope>NUCLEOTIDE SEQUENCE</scope>
    <source>
        <strain evidence="3">NBRC 112290</strain>
    </source>
</reference>
<keyword evidence="2" id="KW-0812">Transmembrane</keyword>
<dbReference type="Proteomes" id="UP001157161">
    <property type="component" value="Unassembled WGS sequence"/>
</dbReference>
<organism evidence="3 4">
    <name type="scientific">Litorihabitans aurantiacus</name>
    <dbReference type="NCBI Taxonomy" id="1930061"/>
    <lineage>
        <taxon>Bacteria</taxon>
        <taxon>Bacillati</taxon>
        <taxon>Actinomycetota</taxon>
        <taxon>Actinomycetes</taxon>
        <taxon>Micrococcales</taxon>
        <taxon>Beutenbergiaceae</taxon>
        <taxon>Litorihabitans</taxon>
    </lineage>
</organism>
<feature type="region of interest" description="Disordered" evidence="1">
    <location>
        <begin position="238"/>
        <end position="280"/>
    </location>
</feature>
<name>A0AA37XG33_9MICO</name>
<sequence>MAGLVSTTQAPTGPSSLGAELRLLVGLRRTIQSHNDSWKRPLGIALGVVAVAGTWAGVLLAAPGARADVVAVLLGMWAVGWVVGPILASGAGVLRPEYFTLLPLERRRLGLGLLVSVYVGPGALLTLAATLSLVAYGASLGASGGVGAVVGLAAALLFTIGLVAFSRVVYAVLGAAMRTQVGVEIAAVQYGLMIAAMMAGWLVLFPVGLAVPSLLADGLPEGERPTCCTRCRSGGPAVRSRRSRRSRPGSTAGPVRRVRCGASGRCSRGRRSPSPPPSHC</sequence>
<proteinExistence type="predicted"/>
<feature type="transmembrane region" description="Helical" evidence="2">
    <location>
        <begin position="111"/>
        <end position="136"/>
    </location>
</feature>
<evidence type="ECO:0000256" key="1">
    <source>
        <dbReference type="SAM" id="MobiDB-lite"/>
    </source>
</evidence>
<accession>A0AA37XG33</accession>
<comment type="caution">
    <text evidence="3">The sequence shown here is derived from an EMBL/GenBank/DDBJ whole genome shotgun (WGS) entry which is preliminary data.</text>
</comment>
<evidence type="ECO:0000313" key="4">
    <source>
        <dbReference type="Proteomes" id="UP001157161"/>
    </source>
</evidence>